<dbReference type="KEGG" id="hsk:H4317_11070"/>
<evidence type="ECO:0008006" key="4">
    <source>
        <dbReference type="Google" id="ProtNLM"/>
    </source>
</evidence>
<feature type="region of interest" description="Disordered" evidence="1">
    <location>
        <begin position="244"/>
        <end position="264"/>
    </location>
</feature>
<dbReference type="Gene3D" id="1.10.10.1400">
    <property type="entry name" value="Terminase, small subunit, N-terminal DNA-binding domain, HTH motif"/>
    <property type="match status" value="1"/>
</dbReference>
<accession>A0A7G7W2Y9</accession>
<organism evidence="2 3">
    <name type="scientific">Hymenobacter sediminicola</name>
    <dbReference type="NCBI Taxonomy" id="2761579"/>
    <lineage>
        <taxon>Bacteria</taxon>
        <taxon>Pseudomonadati</taxon>
        <taxon>Bacteroidota</taxon>
        <taxon>Cytophagia</taxon>
        <taxon>Cytophagales</taxon>
        <taxon>Hymenobacteraceae</taxon>
        <taxon>Hymenobacter</taxon>
    </lineage>
</organism>
<evidence type="ECO:0000256" key="1">
    <source>
        <dbReference type="SAM" id="MobiDB-lite"/>
    </source>
</evidence>
<dbReference type="RefSeq" id="WP_185886654.1">
    <property type="nucleotide sequence ID" value="NZ_CP060202.1"/>
</dbReference>
<evidence type="ECO:0000313" key="3">
    <source>
        <dbReference type="Proteomes" id="UP000515489"/>
    </source>
</evidence>
<dbReference type="Proteomes" id="UP000515489">
    <property type="component" value="Chromosome"/>
</dbReference>
<evidence type="ECO:0000313" key="2">
    <source>
        <dbReference type="EMBL" id="QNH60732.1"/>
    </source>
</evidence>
<name>A0A7G7W2Y9_9BACT</name>
<dbReference type="AlphaFoldDB" id="A0A7G7W2Y9"/>
<protein>
    <recommendedName>
        <fullName evidence="4">Terminase small subunit</fullName>
    </recommendedName>
</protein>
<keyword evidence="3" id="KW-1185">Reference proteome</keyword>
<dbReference type="InterPro" id="IPR038713">
    <property type="entry name" value="Terminase_Gp1_N_sf"/>
</dbReference>
<reference evidence="2 3" key="1">
    <citation type="submission" date="2020-08" db="EMBL/GenBank/DDBJ databases">
        <title>Hymenobacter sp. S2-20-2 genome sequencing.</title>
        <authorList>
            <person name="Jin L."/>
        </authorList>
    </citation>
    <scope>NUCLEOTIDE SEQUENCE [LARGE SCALE GENOMIC DNA]</scope>
    <source>
        <strain evidence="2 3">S2-20-2</strain>
    </source>
</reference>
<proteinExistence type="predicted"/>
<sequence length="264" mass="29689">MATGQPDAQPEVPAPASEKKLTKLQEGFAHHYARLWKAAPAYRAAGGAPAGAKQNGLNLLKDERIVAAIQQEAVRLGMTVEESTVRMSEWGRVSIDDVMTLEEEEYTTRIQKPLREIVAENYEMILFEQELAIRTEILFTDKKEQKSYRNKQQALHLKRLIDHERLLLELEKNPDAMREVPGPKAKREVVRLDMVKVHKLQAGHMIKKVTPTKYGTAVELHDAKDAVNTMLKVHGAFAPVKVDHTTNGNDLPGSNIMMPDNGRD</sequence>
<dbReference type="EMBL" id="CP060202">
    <property type="protein sequence ID" value="QNH60732.1"/>
    <property type="molecule type" value="Genomic_DNA"/>
</dbReference>
<gene>
    <name evidence="2" type="ORF">H4317_11070</name>
</gene>